<dbReference type="RefSeq" id="WP_204971547.1">
    <property type="nucleotide sequence ID" value="NZ_JAAZTS010000008.1"/>
</dbReference>
<keyword evidence="2" id="KW-1185">Reference proteome</keyword>
<accession>A0AA40ZTE0</accession>
<evidence type="ECO:0000313" key="2">
    <source>
        <dbReference type="Proteomes" id="UP000698924"/>
    </source>
</evidence>
<name>A0AA40ZTE0_9BACT</name>
<reference evidence="1 2" key="1">
    <citation type="journal article" date="2021" name="Sci. Rep.">
        <title>The distribution of antibiotic resistance genes in chicken gut microbiota commensals.</title>
        <authorList>
            <person name="Juricova H."/>
            <person name="Matiasovicova J."/>
            <person name="Kubasova T."/>
            <person name="Cejkova D."/>
            <person name="Rychlik I."/>
        </authorList>
    </citation>
    <scope>NUCLEOTIDE SEQUENCE [LARGE SCALE GENOMIC DNA]</scope>
    <source>
        <strain evidence="1 2">An421</strain>
    </source>
</reference>
<evidence type="ECO:0000313" key="1">
    <source>
        <dbReference type="EMBL" id="MBM6857337.1"/>
    </source>
</evidence>
<dbReference type="EMBL" id="JACJMO010000007">
    <property type="protein sequence ID" value="MBM6857337.1"/>
    <property type="molecule type" value="Genomic_DNA"/>
</dbReference>
<dbReference type="Proteomes" id="UP000698924">
    <property type="component" value="Unassembled WGS sequence"/>
</dbReference>
<proteinExistence type="predicted"/>
<protein>
    <submittedName>
        <fullName evidence="1">Uncharacterized protein</fullName>
    </submittedName>
</protein>
<comment type="caution">
    <text evidence="1">The sequence shown here is derived from an EMBL/GenBank/DDBJ whole genome shotgun (WGS) entry which is preliminary data.</text>
</comment>
<organism evidence="1 2">
    <name type="scientific">Caecibacteroides pullorum</name>
    <dbReference type="NCBI Taxonomy" id="2725562"/>
    <lineage>
        <taxon>Bacteria</taxon>
        <taxon>Pseudomonadati</taxon>
        <taxon>Bacteroidota</taxon>
        <taxon>Bacteroidia</taxon>
        <taxon>Bacteroidales</taxon>
        <taxon>Bacteroidaceae</taxon>
        <taxon>Caecibacteroides</taxon>
    </lineage>
</organism>
<sequence>MKNLSTVSGTLQKSMLTCIFTLTLAWTGPQAVCAQDVPSDNLECNEDTLLTPTDDNDAYQLDKEEKRQEAVWNDRSRYFHFGYLNQTLTHQDVPGLNWKSDFGLSIGAGRTFYLHKKPLFNMLKFGLDATWFDLSYAKYGDAEGWVKLPSEPVYPDEGYEEEEIDLGVHQLELGMHVGPSITLNPVDHLKLSGYFHFIPSASVVIMNDEANVNYVSNFAVGGAIAYKVISLGIESRWGKAKYNSFSIDEEGDDSDWEGDVDIDDVLKSSKNRLKTKSIRFFLIFRY</sequence>
<dbReference type="AlphaFoldDB" id="A0AA40ZTE0"/>
<gene>
    <name evidence="1" type="ORF">H6D15_06965</name>
</gene>